<evidence type="ECO:0000256" key="1">
    <source>
        <dbReference type="ARBA" id="ARBA00004413"/>
    </source>
</evidence>
<dbReference type="SMART" id="SM00248">
    <property type="entry name" value="ANK"/>
    <property type="match status" value="3"/>
</dbReference>
<dbReference type="Pfam" id="PF12796">
    <property type="entry name" value="Ank_2"/>
    <property type="match status" value="2"/>
</dbReference>
<dbReference type="InterPro" id="IPR002110">
    <property type="entry name" value="Ankyrin_rpt"/>
</dbReference>
<evidence type="ECO:0000313" key="3">
    <source>
        <dbReference type="EMBL" id="CAJ1978534.1"/>
    </source>
</evidence>
<evidence type="ECO:0008006" key="5">
    <source>
        <dbReference type="Google" id="ProtNLM"/>
    </source>
</evidence>
<dbReference type="PROSITE" id="PS50297">
    <property type="entry name" value="ANK_REP_REGION"/>
    <property type="match status" value="1"/>
</dbReference>
<dbReference type="Gene3D" id="1.25.40.20">
    <property type="entry name" value="Ankyrin repeat-containing domain"/>
    <property type="match status" value="1"/>
</dbReference>
<organism evidence="3 4">
    <name type="scientific">Sphenostylis stenocarpa</name>
    <dbReference type="NCBI Taxonomy" id="92480"/>
    <lineage>
        <taxon>Eukaryota</taxon>
        <taxon>Viridiplantae</taxon>
        <taxon>Streptophyta</taxon>
        <taxon>Embryophyta</taxon>
        <taxon>Tracheophyta</taxon>
        <taxon>Spermatophyta</taxon>
        <taxon>Magnoliopsida</taxon>
        <taxon>eudicotyledons</taxon>
        <taxon>Gunneridae</taxon>
        <taxon>Pentapetalae</taxon>
        <taxon>rosids</taxon>
        <taxon>fabids</taxon>
        <taxon>Fabales</taxon>
        <taxon>Fabaceae</taxon>
        <taxon>Papilionoideae</taxon>
        <taxon>50 kb inversion clade</taxon>
        <taxon>NPAAA clade</taxon>
        <taxon>indigoferoid/millettioid clade</taxon>
        <taxon>Phaseoleae</taxon>
        <taxon>Sphenostylis</taxon>
    </lineage>
</organism>
<dbReference type="PROSITE" id="PS50088">
    <property type="entry name" value="ANK_REPEAT"/>
    <property type="match status" value="1"/>
</dbReference>
<dbReference type="Gramene" id="rna-AYBTSS11_LOCUS30729">
    <property type="protein sequence ID" value="CAJ1978534.1"/>
    <property type="gene ID" value="gene-AYBTSS11_LOCUS30729"/>
</dbReference>
<keyword evidence="2" id="KW-0040">ANK repeat</keyword>
<accession>A0AA86W4P0</accession>
<dbReference type="InterPro" id="IPR036770">
    <property type="entry name" value="Ankyrin_rpt-contain_sf"/>
</dbReference>
<dbReference type="PANTHER" id="PTHR24128">
    <property type="entry name" value="HOMEOBOX PROTEIN WARIAI"/>
    <property type="match status" value="1"/>
</dbReference>
<dbReference type="SUPFAM" id="SSF48403">
    <property type="entry name" value="Ankyrin repeat"/>
    <property type="match status" value="1"/>
</dbReference>
<proteinExistence type="predicted"/>
<evidence type="ECO:0000313" key="4">
    <source>
        <dbReference type="Proteomes" id="UP001189624"/>
    </source>
</evidence>
<sequence>MNTTSEDRSRVNSAAQEGDVDRLYTVIQENPHVLEDIDSIPFVDTPLHVAASVGHLPFATEIMRLKPSFAWKLNPQGFTAIHLALQNGHERMVLRFVAINNDLARAKGRKGRTPLHFVSKKGDIDLLIRFLQLCPDSIADVTIKNESAMHIAARCGQFEALQVLVGWLMRTSRNGWRQEC</sequence>
<protein>
    <recommendedName>
        <fullName evidence="5">Ankyrin repeat-containing protein BDA1-like</fullName>
    </recommendedName>
</protein>
<dbReference type="EMBL" id="OY731408">
    <property type="protein sequence ID" value="CAJ1978534.1"/>
    <property type="molecule type" value="Genomic_DNA"/>
</dbReference>
<dbReference type="PANTHER" id="PTHR24128:SF87">
    <property type="entry name" value="ANKYRIN REPEAT FAMILY PROTEIN"/>
    <property type="match status" value="1"/>
</dbReference>
<dbReference type="AlphaFoldDB" id="A0AA86W4P0"/>
<reference evidence="3" key="1">
    <citation type="submission" date="2023-10" db="EMBL/GenBank/DDBJ databases">
        <authorList>
            <person name="Domelevo Entfellner J.-B."/>
        </authorList>
    </citation>
    <scope>NUCLEOTIDE SEQUENCE</scope>
</reference>
<comment type="subcellular location">
    <subcellularLocation>
        <location evidence="1">Cell membrane</location>
        <topology evidence="1">Peripheral membrane protein</topology>
        <orientation evidence="1">Cytoplasmic side</orientation>
    </subcellularLocation>
</comment>
<keyword evidence="4" id="KW-1185">Reference proteome</keyword>
<dbReference type="Proteomes" id="UP001189624">
    <property type="component" value="Chromosome 11"/>
</dbReference>
<feature type="repeat" description="ANK" evidence="2">
    <location>
        <begin position="110"/>
        <end position="131"/>
    </location>
</feature>
<name>A0AA86W4P0_9FABA</name>
<gene>
    <name evidence="3" type="ORF">AYBTSS11_LOCUS30729</name>
</gene>
<evidence type="ECO:0000256" key="2">
    <source>
        <dbReference type="PROSITE-ProRule" id="PRU00023"/>
    </source>
</evidence>
<dbReference type="GO" id="GO:0005886">
    <property type="term" value="C:plasma membrane"/>
    <property type="evidence" value="ECO:0007669"/>
    <property type="project" value="UniProtKB-SubCell"/>
</dbReference>